<comment type="caution">
    <text evidence="3">The sequence shown here is derived from an EMBL/GenBank/DDBJ whole genome shotgun (WGS) entry which is preliminary data.</text>
</comment>
<accession>A0A417YGJ8</accession>
<dbReference type="GO" id="GO:0006270">
    <property type="term" value="P:DNA replication initiation"/>
    <property type="evidence" value="ECO:0007669"/>
    <property type="project" value="InterPro"/>
</dbReference>
<dbReference type="Pfam" id="PF01051">
    <property type="entry name" value="Rep3_N"/>
    <property type="match status" value="1"/>
</dbReference>
<evidence type="ECO:0000313" key="4">
    <source>
        <dbReference type="Proteomes" id="UP000285456"/>
    </source>
</evidence>
<proteinExistence type="inferred from homology"/>
<gene>
    <name evidence="3" type="ORF">D1B32_11550</name>
</gene>
<dbReference type="SUPFAM" id="SSF46785">
    <property type="entry name" value="Winged helix' DNA-binding domain"/>
    <property type="match status" value="2"/>
</dbReference>
<dbReference type="InterPro" id="IPR036388">
    <property type="entry name" value="WH-like_DNA-bd_sf"/>
</dbReference>
<dbReference type="GO" id="GO:0003887">
    <property type="term" value="F:DNA-directed DNA polymerase activity"/>
    <property type="evidence" value="ECO:0007669"/>
    <property type="project" value="InterPro"/>
</dbReference>
<protein>
    <submittedName>
        <fullName evidence="3">Replication initiation protein</fullName>
    </submittedName>
</protein>
<name>A0A417YGJ8_9BACI</name>
<dbReference type="Pfam" id="PF21205">
    <property type="entry name" value="Rep3_C"/>
    <property type="match status" value="1"/>
</dbReference>
<dbReference type="Gene3D" id="1.10.10.10">
    <property type="entry name" value="Winged helix-like DNA-binding domain superfamily/Winged helix DNA-binding domain"/>
    <property type="match status" value="2"/>
</dbReference>
<dbReference type="InterPro" id="IPR000525">
    <property type="entry name" value="Initiator_Rep_WH1"/>
</dbReference>
<evidence type="ECO:0000256" key="1">
    <source>
        <dbReference type="ARBA" id="ARBA00038283"/>
    </source>
</evidence>
<dbReference type="InterPro" id="IPR036390">
    <property type="entry name" value="WH_DNA-bd_sf"/>
</dbReference>
<comment type="similarity">
    <text evidence="1">Belongs to the initiator RepB protein family.</text>
</comment>
<organism evidence="3 4">
    <name type="scientific">Oceanobacillus profundus</name>
    <dbReference type="NCBI Taxonomy" id="372463"/>
    <lineage>
        <taxon>Bacteria</taxon>
        <taxon>Bacillati</taxon>
        <taxon>Bacillota</taxon>
        <taxon>Bacilli</taxon>
        <taxon>Bacillales</taxon>
        <taxon>Bacillaceae</taxon>
        <taxon>Oceanobacillus</taxon>
    </lineage>
</organism>
<dbReference type="AlphaFoldDB" id="A0A417YGJ8"/>
<reference evidence="3 4" key="1">
    <citation type="journal article" date="2007" name="Int. J. Syst. Evol. Microbiol.">
        <title>Oceanobacillus profundus sp. nov., isolated from a deep-sea sediment core.</title>
        <authorList>
            <person name="Kim Y.G."/>
            <person name="Choi D.H."/>
            <person name="Hyun S."/>
            <person name="Cho B.C."/>
        </authorList>
    </citation>
    <scope>NUCLEOTIDE SEQUENCE [LARGE SCALE GENOMIC DNA]</scope>
    <source>
        <strain evidence="3 4">DSM 18246</strain>
    </source>
</reference>
<dbReference type="Proteomes" id="UP000285456">
    <property type="component" value="Unassembled WGS sequence"/>
</dbReference>
<evidence type="ECO:0000313" key="3">
    <source>
        <dbReference type="EMBL" id="RHW31866.1"/>
    </source>
</evidence>
<feature type="domain" description="Initiator Rep protein WH1" evidence="2">
    <location>
        <begin position="64"/>
        <end position="206"/>
    </location>
</feature>
<dbReference type="EMBL" id="QWEH01000007">
    <property type="protein sequence ID" value="RHW31866.1"/>
    <property type="molecule type" value="Genomic_DNA"/>
</dbReference>
<sequence>MCDTSKIITSTQCVIVVKHHTYPICETSINLLNYYFYYEIIISNIMYWTGCMGEKIKKENRVQVYQANDLVEAIYEDDLTATEHKIIRYAAAKINKSPDHFPNVSFTVTEFINAAGISSKSYHSKVKKMAGELTRKRIRIKTEDEEGWFPWFKGIVYRSGMVHITFNDLIKPYLINLTEQGRYTKYSFPTIGNMQSPYTIRLFELLQQYAPIGKRTFELDKLKEHLGVKDKYKQYGHFKSRILMRVKEELDDINVLTYDFEEIKEGRKTAKIKFDIKITDSLDLGGNLKEEDIKVFLEKARPLIKEYGYDIPNRQIRAWTIFGIDELKAVLEDMQQYSTNVGHVGAYITTILKSRRKDYLKSASKINAKDEKTKDIIMRYLNESKGTIPPVPDWHIKNKLVGRFTKEGYSSEEFEKVWEENGEYIYNVINHKAVR</sequence>
<keyword evidence="4" id="KW-1185">Reference proteome</keyword>
<evidence type="ECO:0000259" key="2">
    <source>
        <dbReference type="Pfam" id="PF01051"/>
    </source>
</evidence>
<dbReference type="OrthoDB" id="9765378at2"/>